<dbReference type="GO" id="GO:0005737">
    <property type="term" value="C:cytoplasm"/>
    <property type="evidence" value="ECO:0007669"/>
    <property type="project" value="UniProtKB-SubCell"/>
</dbReference>
<evidence type="ECO:0000256" key="4">
    <source>
        <dbReference type="ARBA" id="ARBA00022670"/>
    </source>
</evidence>
<protein>
    <recommendedName>
        <fullName evidence="8">Dipeptidylpeptidase IV N-terminal domain-containing protein</fullName>
    </recommendedName>
</protein>
<gene>
    <name evidence="7" type="ORF">S06H3_13217</name>
</gene>
<evidence type="ECO:0000256" key="3">
    <source>
        <dbReference type="ARBA" id="ARBA00022490"/>
    </source>
</evidence>
<keyword evidence="6" id="KW-0720">Serine protease</keyword>
<dbReference type="InterPro" id="IPR012393">
    <property type="entry name" value="Tricorn_protease"/>
</dbReference>
<feature type="non-terminal residue" evidence="7">
    <location>
        <position position="129"/>
    </location>
</feature>
<evidence type="ECO:0000313" key="7">
    <source>
        <dbReference type="EMBL" id="GAI13074.1"/>
    </source>
</evidence>
<comment type="similarity">
    <text evidence="2">Belongs to the peptidase S41B family.</text>
</comment>
<sequence>MNLPEKPNNKDKNVKIDFDGLQQRIIALPIPAKSYIQLETAKEGVILYTEQIPQQSSLTLHRFTLEKRKSEKVVDNISYFEISSDGSKYLYVTTSRQYVVSDPTAEPKLKEESLKINEIKIKVDPLLEW</sequence>
<evidence type="ECO:0000256" key="1">
    <source>
        <dbReference type="ARBA" id="ARBA00004496"/>
    </source>
</evidence>
<dbReference type="GO" id="GO:0008236">
    <property type="term" value="F:serine-type peptidase activity"/>
    <property type="evidence" value="ECO:0007669"/>
    <property type="project" value="UniProtKB-KW"/>
</dbReference>
<evidence type="ECO:0000256" key="2">
    <source>
        <dbReference type="ARBA" id="ARBA00008524"/>
    </source>
</evidence>
<dbReference type="PANTHER" id="PTHR43253">
    <property type="entry name" value="TRICORN PROTEASE HOMOLOG 2-RELATED"/>
    <property type="match status" value="1"/>
</dbReference>
<dbReference type="EMBL" id="BARV01006451">
    <property type="protein sequence ID" value="GAI13074.1"/>
    <property type="molecule type" value="Genomic_DNA"/>
</dbReference>
<dbReference type="GO" id="GO:0006508">
    <property type="term" value="P:proteolysis"/>
    <property type="evidence" value="ECO:0007669"/>
    <property type="project" value="UniProtKB-KW"/>
</dbReference>
<proteinExistence type="inferred from homology"/>
<dbReference type="PANTHER" id="PTHR43253:SF1">
    <property type="entry name" value="TRICORN PROTEASE HOMOLOG 2-RELATED"/>
    <property type="match status" value="1"/>
</dbReference>
<name>X1N397_9ZZZZ</name>
<keyword evidence="4" id="KW-0645">Protease</keyword>
<dbReference type="AlphaFoldDB" id="X1N397"/>
<comment type="subcellular location">
    <subcellularLocation>
        <location evidence="1">Cytoplasm</location>
    </subcellularLocation>
</comment>
<evidence type="ECO:0000256" key="5">
    <source>
        <dbReference type="ARBA" id="ARBA00022801"/>
    </source>
</evidence>
<evidence type="ECO:0008006" key="8">
    <source>
        <dbReference type="Google" id="ProtNLM"/>
    </source>
</evidence>
<dbReference type="InterPro" id="IPR015943">
    <property type="entry name" value="WD40/YVTN_repeat-like_dom_sf"/>
</dbReference>
<dbReference type="Gene3D" id="2.130.10.10">
    <property type="entry name" value="YVTN repeat-like/Quinoprotein amine dehydrogenase"/>
    <property type="match status" value="1"/>
</dbReference>
<keyword evidence="3" id="KW-0963">Cytoplasm</keyword>
<evidence type="ECO:0000256" key="6">
    <source>
        <dbReference type="ARBA" id="ARBA00022825"/>
    </source>
</evidence>
<reference evidence="7" key="1">
    <citation type="journal article" date="2014" name="Front. Microbiol.">
        <title>High frequency of phylogenetically diverse reductive dehalogenase-homologous genes in deep subseafloor sedimentary metagenomes.</title>
        <authorList>
            <person name="Kawai M."/>
            <person name="Futagami T."/>
            <person name="Toyoda A."/>
            <person name="Takaki Y."/>
            <person name="Nishi S."/>
            <person name="Hori S."/>
            <person name="Arai W."/>
            <person name="Tsubouchi T."/>
            <person name="Morono Y."/>
            <person name="Uchiyama I."/>
            <person name="Ito T."/>
            <person name="Fujiyama A."/>
            <person name="Inagaki F."/>
            <person name="Takami H."/>
        </authorList>
    </citation>
    <scope>NUCLEOTIDE SEQUENCE</scope>
    <source>
        <strain evidence="7">Expedition CK06-06</strain>
    </source>
</reference>
<comment type="caution">
    <text evidence="7">The sequence shown here is derived from an EMBL/GenBank/DDBJ whole genome shotgun (WGS) entry which is preliminary data.</text>
</comment>
<keyword evidence="5" id="KW-0378">Hydrolase</keyword>
<accession>X1N397</accession>
<organism evidence="7">
    <name type="scientific">marine sediment metagenome</name>
    <dbReference type="NCBI Taxonomy" id="412755"/>
    <lineage>
        <taxon>unclassified sequences</taxon>
        <taxon>metagenomes</taxon>
        <taxon>ecological metagenomes</taxon>
    </lineage>
</organism>